<evidence type="ECO:0000313" key="12">
    <source>
        <dbReference type="Proteomes" id="UP000551758"/>
    </source>
</evidence>
<sequence>MVALYYHWPFGWMLSECSSTMSILNFLANVFLLTLISMDHCVSPTVEGDHHSMVPNTDLQPFCLWLHSPSGHSHLLLHPCSLEVKIKPTGQIQLTLPGPCGRSDFLLPLLVALASVPNREDLYQVALLIRLLDSSVAFINTCLNPVLYVFTRHDFWEHLFHSLPAALECMLSEETDRGLNPSSWTNESFTIRTQFPDLSDHNLLHLPRQVYRNPKSNSIL</sequence>
<dbReference type="Proteomes" id="UP000551758">
    <property type="component" value="Unassembled WGS sequence"/>
</dbReference>
<dbReference type="GO" id="GO:0004875">
    <property type="term" value="F:complement receptor activity"/>
    <property type="evidence" value="ECO:0007669"/>
    <property type="project" value="TreeGrafter"/>
</dbReference>
<gene>
    <name evidence="11" type="ORF">HPG69_016934</name>
</gene>
<name>A0A7J7EC56_DICBM</name>
<evidence type="ECO:0000256" key="3">
    <source>
        <dbReference type="ARBA" id="ARBA00022692"/>
    </source>
</evidence>
<keyword evidence="12" id="KW-1185">Reference proteome</keyword>
<dbReference type="GO" id="GO:0004982">
    <property type="term" value="F:N-formyl peptide receptor activity"/>
    <property type="evidence" value="ECO:0007669"/>
    <property type="project" value="TreeGrafter"/>
</dbReference>
<dbReference type="PANTHER" id="PTHR24225:SF0">
    <property type="entry name" value="N-FORMYL PEPTIDE RECEPTOR 2"/>
    <property type="match status" value="1"/>
</dbReference>
<keyword evidence="7" id="KW-1015">Disulfide bond</keyword>
<proteinExistence type="predicted"/>
<keyword evidence="2" id="KW-1003">Cell membrane</keyword>
<evidence type="ECO:0000256" key="1">
    <source>
        <dbReference type="ARBA" id="ARBA00004651"/>
    </source>
</evidence>
<keyword evidence="4" id="KW-1133">Transmembrane helix</keyword>
<evidence type="ECO:0000256" key="4">
    <source>
        <dbReference type="ARBA" id="ARBA00022989"/>
    </source>
</evidence>
<organism evidence="11 12">
    <name type="scientific">Diceros bicornis minor</name>
    <name type="common">South-central black rhinoceros</name>
    <dbReference type="NCBI Taxonomy" id="77932"/>
    <lineage>
        <taxon>Eukaryota</taxon>
        <taxon>Metazoa</taxon>
        <taxon>Chordata</taxon>
        <taxon>Craniata</taxon>
        <taxon>Vertebrata</taxon>
        <taxon>Euteleostomi</taxon>
        <taxon>Mammalia</taxon>
        <taxon>Eutheria</taxon>
        <taxon>Laurasiatheria</taxon>
        <taxon>Perissodactyla</taxon>
        <taxon>Rhinocerotidae</taxon>
        <taxon>Diceros</taxon>
    </lineage>
</organism>
<dbReference type="GO" id="GO:0006954">
    <property type="term" value="P:inflammatory response"/>
    <property type="evidence" value="ECO:0007669"/>
    <property type="project" value="TreeGrafter"/>
</dbReference>
<protein>
    <recommendedName>
        <fullName evidence="13">G-protein coupled receptors family 1 profile domain-containing protein</fullName>
    </recommendedName>
</protein>
<dbReference type="InterPro" id="IPR000826">
    <property type="entry name" value="Formyl_rcpt-rel"/>
</dbReference>
<dbReference type="GO" id="GO:0007204">
    <property type="term" value="P:positive regulation of cytosolic calcium ion concentration"/>
    <property type="evidence" value="ECO:0007669"/>
    <property type="project" value="TreeGrafter"/>
</dbReference>
<reference evidence="11 12" key="1">
    <citation type="journal article" date="2020" name="Mol. Biol. Evol.">
        <title>Interspecific Gene Flow and the Evolution of Specialization in Black and White Rhinoceros.</title>
        <authorList>
            <person name="Moodley Y."/>
            <person name="Westbury M.V."/>
            <person name="Russo I.M."/>
            <person name="Gopalakrishnan S."/>
            <person name="Rakotoarivelo A."/>
            <person name="Olsen R.A."/>
            <person name="Prost S."/>
            <person name="Tunstall T."/>
            <person name="Ryder O.A."/>
            <person name="Dalen L."/>
            <person name="Bruford M.W."/>
        </authorList>
    </citation>
    <scope>NUCLEOTIDE SEQUENCE [LARGE SCALE GENOMIC DNA]</scope>
    <source>
        <strain evidence="11">SBR-YM</strain>
        <tissue evidence="11">Skin</tissue>
    </source>
</reference>
<keyword evidence="10" id="KW-0807">Transducer</keyword>
<evidence type="ECO:0000256" key="9">
    <source>
        <dbReference type="ARBA" id="ARBA00023180"/>
    </source>
</evidence>
<keyword evidence="8" id="KW-0675">Receptor</keyword>
<comment type="subcellular location">
    <subcellularLocation>
        <location evidence="1">Cell membrane</location>
        <topology evidence="1">Multi-pass membrane protein</topology>
    </subcellularLocation>
</comment>
<keyword evidence="6" id="KW-0472">Membrane</keyword>
<dbReference type="InterPro" id="IPR000276">
    <property type="entry name" value="GPCR_Rhodpsn"/>
</dbReference>
<evidence type="ECO:0000313" key="11">
    <source>
        <dbReference type="EMBL" id="KAF5913318.1"/>
    </source>
</evidence>
<dbReference type="GO" id="GO:0007200">
    <property type="term" value="P:phospholipase C-activating G protein-coupled receptor signaling pathway"/>
    <property type="evidence" value="ECO:0007669"/>
    <property type="project" value="TreeGrafter"/>
</dbReference>
<dbReference type="PANTHER" id="PTHR24225">
    <property type="entry name" value="CHEMOTACTIC RECEPTOR"/>
    <property type="match status" value="1"/>
</dbReference>
<evidence type="ECO:0000256" key="10">
    <source>
        <dbReference type="ARBA" id="ARBA00023224"/>
    </source>
</evidence>
<keyword evidence="9" id="KW-0325">Glycoprotein</keyword>
<evidence type="ECO:0000256" key="8">
    <source>
        <dbReference type="ARBA" id="ARBA00023170"/>
    </source>
</evidence>
<evidence type="ECO:0008006" key="13">
    <source>
        <dbReference type="Google" id="ProtNLM"/>
    </source>
</evidence>
<dbReference type="AlphaFoldDB" id="A0A7J7EC56"/>
<evidence type="ECO:0000256" key="7">
    <source>
        <dbReference type="ARBA" id="ARBA00023157"/>
    </source>
</evidence>
<keyword evidence="5" id="KW-0297">G-protein coupled receptor</keyword>
<evidence type="ECO:0000256" key="6">
    <source>
        <dbReference type="ARBA" id="ARBA00023136"/>
    </source>
</evidence>
<comment type="caution">
    <text evidence="11">The sequence shown here is derived from an EMBL/GenBank/DDBJ whole genome shotgun (WGS) entry which is preliminary data.</text>
</comment>
<keyword evidence="3" id="KW-0812">Transmembrane</keyword>
<evidence type="ECO:0000256" key="5">
    <source>
        <dbReference type="ARBA" id="ARBA00023040"/>
    </source>
</evidence>
<dbReference type="GO" id="GO:0005886">
    <property type="term" value="C:plasma membrane"/>
    <property type="evidence" value="ECO:0007669"/>
    <property type="project" value="UniProtKB-SubCell"/>
</dbReference>
<accession>A0A7J7EC56</accession>
<evidence type="ECO:0000256" key="2">
    <source>
        <dbReference type="ARBA" id="ARBA00022475"/>
    </source>
</evidence>
<dbReference type="PRINTS" id="PR00237">
    <property type="entry name" value="GPCRRHODOPSN"/>
</dbReference>
<dbReference type="EMBL" id="JACDTQ010003641">
    <property type="protein sequence ID" value="KAF5913318.1"/>
    <property type="molecule type" value="Genomic_DNA"/>
</dbReference>